<accession>A0A842HH21</accession>
<proteinExistence type="predicted"/>
<sequence>MHLPPRRILCLYLALALCTGAQAAITINFVLSGSSTDFTAVFTVDSAAVSPSDHSSILSISVEGAGSFEPVQYYAGTSGSIGYYNASFTSGFYFDSLDFYESIQSGNTWEEMDGQSYAINNGGSTTMYAEGGSAISATGGSIAINIVPEPATYAVGFGLAALALLWLRKRRHT</sequence>
<evidence type="ECO:0000256" key="2">
    <source>
        <dbReference type="SAM" id="SignalP"/>
    </source>
</evidence>
<name>A0A842HH21_9BACT</name>
<evidence type="ECO:0000313" key="3">
    <source>
        <dbReference type="EMBL" id="MBC2596025.1"/>
    </source>
</evidence>
<keyword evidence="1" id="KW-1133">Transmembrane helix</keyword>
<reference evidence="3 4" key="1">
    <citation type="submission" date="2020-07" db="EMBL/GenBank/DDBJ databases">
        <authorList>
            <person name="Feng X."/>
        </authorList>
    </citation>
    <scope>NUCLEOTIDE SEQUENCE [LARGE SCALE GENOMIC DNA]</scope>
    <source>
        <strain evidence="3 4">JCM31066</strain>
    </source>
</reference>
<feature type="chain" id="PRO_5032559393" description="PEP-CTERM sorting domain-containing protein" evidence="2">
    <location>
        <begin position="24"/>
        <end position="173"/>
    </location>
</feature>
<feature type="transmembrane region" description="Helical" evidence="1">
    <location>
        <begin position="151"/>
        <end position="167"/>
    </location>
</feature>
<keyword evidence="1" id="KW-0812">Transmembrane</keyword>
<keyword evidence="4" id="KW-1185">Reference proteome</keyword>
<protein>
    <recommendedName>
        <fullName evidence="5">PEP-CTERM sorting domain-containing protein</fullName>
    </recommendedName>
</protein>
<feature type="signal peptide" evidence="2">
    <location>
        <begin position="1"/>
        <end position="23"/>
    </location>
</feature>
<organism evidence="3 4">
    <name type="scientific">Ruficoccus amylovorans</name>
    <dbReference type="NCBI Taxonomy" id="1804625"/>
    <lineage>
        <taxon>Bacteria</taxon>
        <taxon>Pseudomonadati</taxon>
        <taxon>Verrucomicrobiota</taxon>
        <taxon>Opitutia</taxon>
        <taxon>Puniceicoccales</taxon>
        <taxon>Cerasicoccaceae</taxon>
        <taxon>Ruficoccus</taxon>
    </lineage>
</organism>
<dbReference type="AlphaFoldDB" id="A0A842HH21"/>
<dbReference type="RefSeq" id="WP_185676944.1">
    <property type="nucleotide sequence ID" value="NZ_JACHVB010000060.1"/>
</dbReference>
<gene>
    <name evidence="3" type="ORF">H5P28_17295</name>
</gene>
<keyword evidence="2" id="KW-0732">Signal</keyword>
<keyword evidence="1" id="KW-0472">Membrane</keyword>
<evidence type="ECO:0000256" key="1">
    <source>
        <dbReference type="SAM" id="Phobius"/>
    </source>
</evidence>
<dbReference type="EMBL" id="JACHVB010000060">
    <property type="protein sequence ID" value="MBC2596025.1"/>
    <property type="molecule type" value="Genomic_DNA"/>
</dbReference>
<evidence type="ECO:0000313" key="4">
    <source>
        <dbReference type="Proteomes" id="UP000546464"/>
    </source>
</evidence>
<comment type="caution">
    <text evidence="3">The sequence shown here is derived from an EMBL/GenBank/DDBJ whole genome shotgun (WGS) entry which is preliminary data.</text>
</comment>
<evidence type="ECO:0008006" key="5">
    <source>
        <dbReference type="Google" id="ProtNLM"/>
    </source>
</evidence>
<dbReference type="Proteomes" id="UP000546464">
    <property type="component" value="Unassembled WGS sequence"/>
</dbReference>